<keyword evidence="4" id="KW-1185">Reference proteome</keyword>
<dbReference type="RefSeq" id="WP_187000939.1">
    <property type="nucleotide sequence ID" value="NZ_CP060414.2"/>
</dbReference>
<dbReference type="Proteomes" id="UP000516412">
    <property type="component" value="Chromosome"/>
</dbReference>
<accession>A0A7H1M7T4</accession>
<feature type="domain" description="LptD C-terminal" evidence="2">
    <location>
        <begin position="310"/>
        <end position="688"/>
    </location>
</feature>
<dbReference type="GO" id="GO:0009279">
    <property type="term" value="C:cell outer membrane"/>
    <property type="evidence" value="ECO:0007669"/>
    <property type="project" value="UniProtKB-SubCell"/>
</dbReference>
<keyword evidence="1" id="KW-0998">Cell outer membrane</keyword>
<comment type="caution">
    <text evidence="1">Lacks conserved residue(s) required for the propagation of feature annotation.</text>
</comment>
<dbReference type="Pfam" id="PF04453">
    <property type="entry name" value="LptD"/>
    <property type="match status" value="1"/>
</dbReference>
<dbReference type="GO" id="GO:1990351">
    <property type="term" value="C:transporter complex"/>
    <property type="evidence" value="ECO:0007669"/>
    <property type="project" value="TreeGrafter"/>
</dbReference>
<evidence type="ECO:0000256" key="1">
    <source>
        <dbReference type="HAMAP-Rule" id="MF_01411"/>
    </source>
</evidence>
<dbReference type="InterPro" id="IPR020889">
    <property type="entry name" value="LipoPS_assembly_LptD"/>
</dbReference>
<keyword evidence="1" id="KW-0732">Signal</keyword>
<dbReference type="EMBL" id="CP060414">
    <property type="protein sequence ID" value="QNT57699.1"/>
    <property type="molecule type" value="Genomic_DNA"/>
</dbReference>
<comment type="function">
    <text evidence="1">Together with LptE, is involved in the assembly of lipopolysaccharide (LPS) at the surface of the outer membrane.</text>
</comment>
<gene>
    <name evidence="1" type="primary">lptD</name>
    <name evidence="3" type="ORF">H7A79_0432</name>
</gene>
<dbReference type="InterPro" id="IPR007543">
    <property type="entry name" value="LptD_C"/>
</dbReference>
<dbReference type="GO" id="GO:0015920">
    <property type="term" value="P:lipopolysaccharide transport"/>
    <property type="evidence" value="ECO:0007669"/>
    <property type="project" value="InterPro"/>
</dbReference>
<evidence type="ECO:0000313" key="3">
    <source>
        <dbReference type="EMBL" id="QNT57699.1"/>
    </source>
</evidence>
<reference evidence="3" key="1">
    <citation type="submission" date="2024-06" db="EMBL/GenBank/DDBJ databases">
        <title>Complete Genome Sequence of mouse commensal type strain Neisseria musculi.</title>
        <authorList>
            <person name="Thapa E."/>
            <person name="Aluvathingal J."/>
            <person name="Nadendla S."/>
            <person name="Mehta A."/>
            <person name="Tettelin H."/>
            <person name="Weyand N.J."/>
        </authorList>
    </citation>
    <scope>NUCLEOTIDE SEQUENCE</scope>
    <source>
        <strain evidence="3">NW831</strain>
    </source>
</reference>
<feature type="signal peptide" evidence="1">
    <location>
        <begin position="1"/>
        <end position="26"/>
    </location>
</feature>
<dbReference type="GO" id="GO:0043165">
    <property type="term" value="P:Gram-negative-bacterium-type cell outer membrane assembly"/>
    <property type="evidence" value="ECO:0007669"/>
    <property type="project" value="UniProtKB-UniRule"/>
</dbReference>
<evidence type="ECO:0000313" key="4">
    <source>
        <dbReference type="Proteomes" id="UP000516412"/>
    </source>
</evidence>
<name>A0A7H1M7T4_9NEIS</name>
<dbReference type="AlphaFoldDB" id="A0A7H1M7T4"/>
<comment type="subunit">
    <text evidence="1">Component of the lipopolysaccharide transport and assembly complex. Interacts with LptE and LptA.</text>
</comment>
<feature type="chain" id="PRO_5029078368" description="LPS-assembly protein LptD" evidence="1">
    <location>
        <begin position="27"/>
        <end position="776"/>
    </location>
</feature>
<protein>
    <recommendedName>
        <fullName evidence="1">LPS-assembly protein LptD</fullName>
    </recommendedName>
</protein>
<dbReference type="InterPro" id="IPR050218">
    <property type="entry name" value="LptD"/>
</dbReference>
<dbReference type="KEGG" id="nmus:H7A79_0432"/>
<dbReference type="PANTHER" id="PTHR30189:SF1">
    <property type="entry name" value="LPS-ASSEMBLY PROTEIN LPTD"/>
    <property type="match status" value="1"/>
</dbReference>
<sequence length="776" mass="86266" precursor="true">MVRLFSLKPVALALGMGFGAAASAQASDGLPLGDTCLTCTPEKLKNAAAAYAIPEIERSGGQPLPADYTRITADSVEGQTNVKVRAEGGVIIERNGQILNAQWVDYDQAAATVTAGETFVLYQNGTTVTGEGVQYNLAEGTGTAHNTRLESEQNGRRLQSVSETAEMQGNGRYKLTNTRFNTCSPGDAGWYIKAKSIEADQNTGIGVAKGASLVFGGVPVLYTPWADFPLNGNRKSGLLVPTVGLGSDGLELDLPYYLNLAPNYDATITPGVIGSRGARLGGQFRYLQPKYAGQIEGTWMPDDRKSEHSNRYQFKLNHNQQFTSKLSGGIDYNRVSDNNYYRDFYGQDDIAANVNLNRQVWLNYNDTLWNGAFDGHFTVQKYQTLANIYGYKDEPYAIMPRLQGAWNKNIGNAQIDVFGQFTRFDHNSKQSGKRVVVKPSVKWNFHNSWGYIRPKIGVHSAYYDLEAFGGKPSRTAGLTLPVFNIDSGMTFERKTAFLGSSYLQTLEPRLFYNYIPTKSQNDLPNFDTSENSFSYDQLFRENLYSGNDRVNSANSVSTAVQTRLLTPRSGAELFRAGIGQKFYLKNDNVQPDGNIGRYPRNRSDWVAFANGQITDSIRIDTDIHYNQNESRAQSYSAALLYHPGPGKVLSARYKYGRNERIYLQDNGVYLYDKIRQIDLAAQWPLTRNLYAVARYNYEMQGRKPIEMLAGLEYKSGCGCWSASVVGQRYVTGLNSTKNAVFFNLQLKDLSNIGNNPFEKLRLAVPGYSKTNEVVKP</sequence>
<dbReference type="HAMAP" id="MF_01411">
    <property type="entry name" value="LPS_assembly_LptD"/>
    <property type="match status" value="1"/>
</dbReference>
<proteinExistence type="inferred from homology"/>
<evidence type="ECO:0000259" key="2">
    <source>
        <dbReference type="Pfam" id="PF04453"/>
    </source>
</evidence>
<comment type="subcellular location">
    <subcellularLocation>
        <location evidence="1">Cell outer membrane</location>
    </subcellularLocation>
</comment>
<keyword evidence="1" id="KW-0472">Membrane</keyword>
<dbReference type="PANTHER" id="PTHR30189">
    <property type="entry name" value="LPS-ASSEMBLY PROTEIN"/>
    <property type="match status" value="1"/>
</dbReference>
<comment type="similarity">
    <text evidence="1">Belongs to the LptD family.</text>
</comment>
<organism evidence="3 4">
    <name type="scientific">Neisseria musculi</name>
    <dbReference type="NCBI Taxonomy" id="1815583"/>
    <lineage>
        <taxon>Bacteria</taxon>
        <taxon>Pseudomonadati</taxon>
        <taxon>Pseudomonadota</taxon>
        <taxon>Betaproteobacteria</taxon>
        <taxon>Neisseriales</taxon>
        <taxon>Neisseriaceae</taxon>
        <taxon>Neisseria</taxon>
    </lineage>
</organism>